<dbReference type="AlphaFoldDB" id="A0A6A6T1K3"/>
<dbReference type="InterPro" id="IPR013830">
    <property type="entry name" value="SGNH_hydro"/>
</dbReference>
<dbReference type="Gene3D" id="3.40.50.1110">
    <property type="entry name" value="SGNH hydrolase"/>
    <property type="match status" value="1"/>
</dbReference>
<dbReference type="Proteomes" id="UP000799324">
    <property type="component" value="Unassembled WGS sequence"/>
</dbReference>
<name>A0A6A6T1K3_9PLEO</name>
<evidence type="ECO:0000313" key="2">
    <source>
        <dbReference type="EMBL" id="KAF2652738.1"/>
    </source>
</evidence>
<dbReference type="PANTHER" id="PTHR14209">
    <property type="entry name" value="ISOAMYL ACETATE-HYDROLYZING ESTERASE 1"/>
    <property type="match status" value="1"/>
</dbReference>
<dbReference type="SUPFAM" id="SSF52266">
    <property type="entry name" value="SGNH hydrolase"/>
    <property type="match status" value="1"/>
</dbReference>
<reference evidence="2" key="1">
    <citation type="journal article" date="2020" name="Stud. Mycol.">
        <title>101 Dothideomycetes genomes: a test case for predicting lifestyles and emergence of pathogens.</title>
        <authorList>
            <person name="Haridas S."/>
            <person name="Albert R."/>
            <person name="Binder M."/>
            <person name="Bloem J."/>
            <person name="Labutti K."/>
            <person name="Salamov A."/>
            <person name="Andreopoulos B."/>
            <person name="Baker S."/>
            <person name="Barry K."/>
            <person name="Bills G."/>
            <person name="Bluhm B."/>
            <person name="Cannon C."/>
            <person name="Castanera R."/>
            <person name="Culley D."/>
            <person name="Daum C."/>
            <person name="Ezra D."/>
            <person name="Gonzalez J."/>
            <person name="Henrissat B."/>
            <person name="Kuo A."/>
            <person name="Liang C."/>
            <person name="Lipzen A."/>
            <person name="Lutzoni F."/>
            <person name="Magnuson J."/>
            <person name="Mondo S."/>
            <person name="Nolan M."/>
            <person name="Ohm R."/>
            <person name="Pangilinan J."/>
            <person name="Park H.-J."/>
            <person name="Ramirez L."/>
            <person name="Alfaro M."/>
            <person name="Sun H."/>
            <person name="Tritt A."/>
            <person name="Yoshinaga Y."/>
            <person name="Zwiers L.-H."/>
            <person name="Turgeon B."/>
            <person name="Goodwin S."/>
            <person name="Spatafora J."/>
            <person name="Crous P."/>
            <person name="Grigoriev I."/>
        </authorList>
    </citation>
    <scope>NUCLEOTIDE SEQUENCE</scope>
    <source>
        <strain evidence="2">CBS 122681</strain>
    </source>
</reference>
<dbReference type="GO" id="GO:0016787">
    <property type="term" value="F:hydrolase activity"/>
    <property type="evidence" value="ECO:0007669"/>
    <property type="project" value="UniProtKB-KW"/>
</dbReference>
<sequence>MPAVYDQFFLFGDSITQESFNQERGFGFSAALQHAYMRRLDVVNRGFSGYNTRQALKILPRIFPSTEEARIRFLVVFFGANDASVPEAQNNQHVPLDEYKQNLERIITHPLVAAHKARTILVAPPPINEHLQWITDQEKGLKVVSRRAAITKSYADAVCEVAKRNEVVVVNLWKAFMTRAAFDVNAWKTGDPIPGAMEVVSNTTLVELMHDGLHFNPAGYDILFHETMKVISEEWPDQVPERLPMVLPPWNDAAAWKSFEASI</sequence>
<dbReference type="EMBL" id="MU004395">
    <property type="protein sequence ID" value="KAF2652738.1"/>
    <property type="molecule type" value="Genomic_DNA"/>
</dbReference>
<dbReference type="PANTHER" id="PTHR14209:SF19">
    <property type="entry name" value="ISOAMYL ACETATE-HYDROLYZING ESTERASE 1 HOMOLOG"/>
    <property type="match status" value="1"/>
</dbReference>
<keyword evidence="2" id="KW-0378">Hydrolase</keyword>
<evidence type="ECO:0000259" key="1">
    <source>
        <dbReference type="Pfam" id="PF13472"/>
    </source>
</evidence>
<keyword evidence="3" id="KW-1185">Reference proteome</keyword>
<protein>
    <submittedName>
        <fullName evidence="2">SGNH hydrolase</fullName>
    </submittedName>
</protein>
<dbReference type="Pfam" id="PF13472">
    <property type="entry name" value="Lipase_GDSL_2"/>
    <property type="match status" value="1"/>
</dbReference>
<dbReference type="CDD" id="cd01838">
    <property type="entry name" value="Isoamyl_acetate_hydrolase_like"/>
    <property type="match status" value="1"/>
</dbReference>
<feature type="domain" description="SGNH hydrolase-type esterase" evidence="1">
    <location>
        <begin position="10"/>
        <end position="222"/>
    </location>
</feature>
<dbReference type="InterPro" id="IPR036514">
    <property type="entry name" value="SGNH_hydro_sf"/>
</dbReference>
<proteinExistence type="predicted"/>
<gene>
    <name evidence="2" type="ORF">K491DRAFT_695354</name>
</gene>
<dbReference type="OrthoDB" id="671439at2759"/>
<accession>A0A6A6T1K3</accession>
<evidence type="ECO:0000313" key="3">
    <source>
        <dbReference type="Proteomes" id="UP000799324"/>
    </source>
</evidence>
<dbReference type="InterPro" id="IPR045136">
    <property type="entry name" value="Iah1-like"/>
</dbReference>
<organism evidence="2 3">
    <name type="scientific">Lophiostoma macrostomum CBS 122681</name>
    <dbReference type="NCBI Taxonomy" id="1314788"/>
    <lineage>
        <taxon>Eukaryota</taxon>
        <taxon>Fungi</taxon>
        <taxon>Dikarya</taxon>
        <taxon>Ascomycota</taxon>
        <taxon>Pezizomycotina</taxon>
        <taxon>Dothideomycetes</taxon>
        <taxon>Pleosporomycetidae</taxon>
        <taxon>Pleosporales</taxon>
        <taxon>Lophiostomataceae</taxon>
        <taxon>Lophiostoma</taxon>
    </lineage>
</organism>